<comment type="caution">
    <text evidence="1">The sequence shown here is derived from an EMBL/GenBank/DDBJ whole genome shotgun (WGS) entry which is preliminary data.</text>
</comment>
<keyword evidence="2" id="KW-1185">Reference proteome</keyword>
<name>A0ABS6YS94_9ACTN</name>
<dbReference type="Proteomes" id="UP001197114">
    <property type="component" value="Unassembled WGS sequence"/>
</dbReference>
<evidence type="ECO:0000313" key="1">
    <source>
        <dbReference type="EMBL" id="MBW5424309.1"/>
    </source>
</evidence>
<protein>
    <submittedName>
        <fullName evidence="1">Uncharacterized protein</fullName>
    </submittedName>
</protein>
<accession>A0ABS6YS94</accession>
<sequence>MARALRAWLASVGLFALVAFLPGLVEGEGPSRAVVVAAAVSCGVLPLCRRSPLAAFAVERLLTVWRAGRRAPLLVLPLLPELLYDAFIQAVFVRSVLDVLRRRTAQWHHVGQRTAT</sequence>
<dbReference type="RefSeq" id="WP_219690759.1">
    <property type="nucleotide sequence ID" value="NZ_WMBF01000294.1"/>
</dbReference>
<dbReference type="EMBL" id="WMBF01000294">
    <property type="protein sequence ID" value="MBW5424309.1"/>
    <property type="molecule type" value="Genomic_DNA"/>
</dbReference>
<evidence type="ECO:0000313" key="2">
    <source>
        <dbReference type="Proteomes" id="UP001197114"/>
    </source>
</evidence>
<organism evidence="1 2">
    <name type="scientific">Streptomyces anatolicus</name>
    <dbReference type="NCBI Taxonomy" id="2675858"/>
    <lineage>
        <taxon>Bacteria</taxon>
        <taxon>Bacillati</taxon>
        <taxon>Actinomycetota</taxon>
        <taxon>Actinomycetes</taxon>
        <taxon>Kitasatosporales</taxon>
        <taxon>Streptomycetaceae</taxon>
        <taxon>Streptomyces</taxon>
    </lineage>
</organism>
<proteinExistence type="predicted"/>
<reference evidence="1 2" key="1">
    <citation type="submission" date="2019-11" db="EMBL/GenBank/DDBJ databases">
        <authorList>
            <person name="Ay H."/>
        </authorList>
    </citation>
    <scope>NUCLEOTIDE SEQUENCE [LARGE SCALE GENOMIC DNA]</scope>
    <source>
        <strain evidence="1 2">BG9H</strain>
    </source>
</reference>
<gene>
    <name evidence="1" type="ORF">GKQ77_22525</name>
</gene>